<dbReference type="Pfam" id="PF14552">
    <property type="entry name" value="Tautomerase_2"/>
    <property type="match status" value="1"/>
</dbReference>
<dbReference type="AlphaFoldDB" id="A0A9W8U4I4"/>
<reference evidence="1" key="1">
    <citation type="submission" date="2022-10" db="EMBL/GenBank/DDBJ databases">
        <title>Fusarium specimens isolated from Avocado Roots.</title>
        <authorList>
            <person name="Stajich J."/>
            <person name="Roper C."/>
            <person name="Heimlech-Rivalta G."/>
        </authorList>
    </citation>
    <scope>NUCLEOTIDE SEQUENCE</scope>
    <source>
        <strain evidence="1">CF00143</strain>
    </source>
</reference>
<dbReference type="PANTHER" id="PTHR38460:SF1">
    <property type="entry name" value="TAUTOMERASE YOLI-RELATED"/>
    <property type="match status" value="1"/>
</dbReference>
<evidence type="ECO:0000313" key="1">
    <source>
        <dbReference type="EMBL" id="KAJ4002740.1"/>
    </source>
</evidence>
<dbReference type="EMBL" id="JAPDHF010000030">
    <property type="protein sequence ID" value="KAJ4002740.1"/>
    <property type="molecule type" value="Genomic_DNA"/>
</dbReference>
<dbReference type="SUPFAM" id="SSF55331">
    <property type="entry name" value="Tautomerase/MIF"/>
    <property type="match status" value="1"/>
</dbReference>
<proteinExistence type="predicted"/>
<dbReference type="Proteomes" id="UP001152130">
    <property type="component" value="Unassembled WGS sequence"/>
</dbReference>
<sequence length="133" mass="14644">MPLVKIHVVKGVRTPEELKRFADIVYDVMLAKFDVPEGDRVQVIHQHEPGEIIVGDLGVGYKRTEKIAVIHIFQQGRDVKTKTALCPALLEALQRDTGMSGDDLAISISTNTMEDWSLARGLVGPAVFTPPPE</sequence>
<gene>
    <name evidence="1" type="ORF">NW766_012670</name>
</gene>
<protein>
    <recommendedName>
        <fullName evidence="3">Tautomerase</fullName>
    </recommendedName>
</protein>
<organism evidence="1 2">
    <name type="scientific">Fusarium irregulare</name>
    <dbReference type="NCBI Taxonomy" id="2494466"/>
    <lineage>
        <taxon>Eukaryota</taxon>
        <taxon>Fungi</taxon>
        <taxon>Dikarya</taxon>
        <taxon>Ascomycota</taxon>
        <taxon>Pezizomycotina</taxon>
        <taxon>Sordariomycetes</taxon>
        <taxon>Hypocreomycetidae</taxon>
        <taxon>Hypocreales</taxon>
        <taxon>Nectriaceae</taxon>
        <taxon>Fusarium</taxon>
        <taxon>Fusarium incarnatum-equiseti species complex</taxon>
    </lineage>
</organism>
<dbReference type="Gene3D" id="3.30.429.10">
    <property type="entry name" value="Macrophage Migration Inhibitory Factor"/>
    <property type="match status" value="1"/>
</dbReference>
<evidence type="ECO:0008006" key="3">
    <source>
        <dbReference type="Google" id="ProtNLM"/>
    </source>
</evidence>
<accession>A0A9W8U4I4</accession>
<dbReference type="PANTHER" id="PTHR38460">
    <property type="entry name" value="TAUTOMERASE YOLI-RELATED"/>
    <property type="match status" value="1"/>
</dbReference>
<keyword evidence="2" id="KW-1185">Reference proteome</keyword>
<evidence type="ECO:0000313" key="2">
    <source>
        <dbReference type="Proteomes" id="UP001152130"/>
    </source>
</evidence>
<name>A0A9W8U4I4_9HYPO</name>
<dbReference type="OrthoDB" id="1686145at2759"/>
<dbReference type="InterPro" id="IPR037479">
    <property type="entry name" value="Tauto_MSAD"/>
</dbReference>
<dbReference type="InterPro" id="IPR014347">
    <property type="entry name" value="Tautomerase/MIF_sf"/>
</dbReference>
<comment type="caution">
    <text evidence="1">The sequence shown here is derived from an EMBL/GenBank/DDBJ whole genome shotgun (WGS) entry which is preliminary data.</text>
</comment>